<evidence type="ECO:0000313" key="2">
    <source>
        <dbReference type="Proteomes" id="UP001420932"/>
    </source>
</evidence>
<accession>A0AAP0LE82</accession>
<keyword evidence="2" id="KW-1185">Reference proteome</keyword>
<dbReference type="EMBL" id="JBBNAF010000001">
    <property type="protein sequence ID" value="KAK9168948.1"/>
    <property type="molecule type" value="Genomic_DNA"/>
</dbReference>
<gene>
    <name evidence="1" type="ORF">Syun_001088</name>
</gene>
<protein>
    <submittedName>
        <fullName evidence="1">Uncharacterized protein</fullName>
    </submittedName>
</protein>
<name>A0AAP0LE82_9MAGN</name>
<comment type="caution">
    <text evidence="1">The sequence shown here is derived from an EMBL/GenBank/DDBJ whole genome shotgun (WGS) entry which is preliminary data.</text>
</comment>
<organism evidence="1 2">
    <name type="scientific">Stephania yunnanensis</name>
    <dbReference type="NCBI Taxonomy" id="152371"/>
    <lineage>
        <taxon>Eukaryota</taxon>
        <taxon>Viridiplantae</taxon>
        <taxon>Streptophyta</taxon>
        <taxon>Embryophyta</taxon>
        <taxon>Tracheophyta</taxon>
        <taxon>Spermatophyta</taxon>
        <taxon>Magnoliopsida</taxon>
        <taxon>Ranunculales</taxon>
        <taxon>Menispermaceae</taxon>
        <taxon>Menispermoideae</taxon>
        <taxon>Cissampelideae</taxon>
        <taxon>Stephania</taxon>
    </lineage>
</organism>
<proteinExistence type="predicted"/>
<sequence>MFHPKLLTMHKLAPLSYNHPSESDHPDYSKSFVIGSVIFDILVGLKPHSFYPKFPIAGEIQAELVRRHEEHAQATSNRSIDEKQLYYDAT</sequence>
<evidence type="ECO:0000313" key="1">
    <source>
        <dbReference type="EMBL" id="KAK9168948.1"/>
    </source>
</evidence>
<reference evidence="1 2" key="1">
    <citation type="submission" date="2024-01" db="EMBL/GenBank/DDBJ databases">
        <title>Genome assemblies of Stephania.</title>
        <authorList>
            <person name="Yang L."/>
        </authorList>
    </citation>
    <scope>NUCLEOTIDE SEQUENCE [LARGE SCALE GENOMIC DNA]</scope>
    <source>
        <strain evidence="1">YNDBR</strain>
        <tissue evidence="1">Leaf</tissue>
    </source>
</reference>
<dbReference type="AlphaFoldDB" id="A0AAP0LE82"/>
<dbReference type="Proteomes" id="UP001420932">
    <property type="component" value="Unassembled WGS sequence"/>
</dbReference>